<gene>
    <name evidence="2" type="ORF">MM415B01428_0012</name>
    <name evidence="1" type="ORF">TM448A01109_0011</name>
</gene>
<reference evidence="1" key="1">
    <citation type="submission" date="2020-03" db="EMBL/GenBank/DDBJ databases">
        <title>The deep terrestrial virosphere.</title>
        <authorList>
            <person name="Holmfeldt K."/>
            <person name="Nilsson E."/>
            <person name="Simone D."/>
            <person name="Lopez-Fernandez M."/>
            <person name="Wu X."/>
            <person name="de Brujin I."/>
            <person name="Lundin D."/>
            <person name="Andersson A."/>
            <person name="Bertilsson S."/>
            <person name="Dopson M."/>
        </authorList>
    </citation>
    <scope>NUCLEOTIDE SEQUENCE</scope>
    <source>
        <strain evidence="2">MM415B01428</strain>
        <strain evidence="1">TM448A01109</strain>
    </source>
</reference>
<dbReference type="EMBL" id="MT144100">
    <property type="protein sequence ID" value="QJA48725.1"/>
    <property type="molecule type" value="Genomic_DNA"/>
</dbReference>
<organism evidence="1">
    <name type="scientific">viral metagenome</name>
    <dbReference type="NCBI Taxonomy" id="1070528"/>
    <lineage>
        <taxon>unclassified sequences</taxon>
        <taxon>metagenomes</taxon>
        <taxon>organismal metagenomes</taxon>
    </lineage>
</organism>
<proteinExistence type="predicted"/>
<evidence type="ECO:0000313" key="1">
    <source>
        <dbReference type="EMBL" id="QJA48725.1"/>
    </source>
</evidence>
<accession>A0A6H1ZN73</accession>
<dbReference type="EMBL" id="MT141333">
    <property type="protein sequence ID" value="QJA58651.1"/>
    <property type="molecule type" value="Genomic_DNA"/>
</dbReference>
<evidence type="ECO:0000313" key="2">
    <source>
        <dbReference type="EMBL" id="QJA58651.1"/>
    </source>
</evidence>
<protein>
    <submittedName>
        <fullName evidence="1">Uncharacterized protein</fullName>
    </submittedName>
</protein>
<name>A0A6H1ZN73_9ZZZZ</name>
<dbReference type="AlphaFoldDB" id="A0A6H1ZN73"/>
<sequence length="183" mass="21155">MLCGCAPTTYLAAAELFDKAAEFEFWGMNNLMRFLREVWIIADRWFDIHHPDFIMECKKNGMLSPELYGNATIPIYMVQHFDKFPSSVAYPIKEITEYYGKPESFFNATASLMLALALAEERFEKIHICGIEMATTDEYRRHRPPMYYLLGIAEERGIEVVLPPNSLLLHTFEKSYFGMNGAI</sequence>